<evidence type="ECO:0000313" key="3">
    <source>
        <dbReference type="Proteomes" id="UP000807371"/>
    </source>
</evidence>
<feature type="region of interest" description="Disordered" evidence="1">
    <location>
        <begin position="299"/>
        <end position="318"/>
    </location>
</feature>
<accession>A0ABS0NDV7</accession>
<proteinExistence type="predicted"/>
<comment type="caution">
    <text evidence="2">The sequence shown here is derived from an EMBL/GenBank/DDBJ whole genome shotgun (WGS) entry which is preliminary data.</text>
</comment>
<gene>
    <name evidence="2" type="ORF">IHE55_00605</name>
</gene>
<evidence type="ECO:0000256" key="1">
    <source>
        <dbReference type="SAM" id="MobiDB-lite"/>
    </source>
</evidence>
<evidence type="ECO:0000313" key="2">
    <source>
        <dbReference type="EMBL" id="MBH5333381.1"/>
    </source>
</evidence>
<protein>
    <submittedName>
        <fullName evidence="2">Uncharacterized protein</fullName>
    </submittedName>
</protein>
<name>A0ABS0NDV7_9ACTN</name>
<dbReference type="RefSeq" id="WP_197987209.1">
    <property type="nucleotide sequence ID" value="NZ_JACYXC010000001.1"/>
</dbReference>
<feature type="compositionally biased region" description="Low complexity" evidence="1">
    <location>
        <begin position="506"/>
        <end position="516"/>
    </location>
</feature>
<feature type="region of interest" description="Disordered" evidence="1">
    <location>
        <begin position="498"/>
        <end position="517"/>
    </location>
</feature>
<keyword evidence="3" id="KW-1185">Reference proteome</keyword>
<reference evidence="2 3" key="1">
    <citation type="submission" date="2020-09" db="EMBL/GenBank/DDBJ databases">
        <title>Biosynthesis of the nuclear factor of activated T cells inhibitor NFAT-133 and its congeners in Streptomyces pactum.</title>
        <authorList>
            <person name="Zhou W."/>
            <person name="Posri P."/>
            <person name="Abugrain M.E."/>
            <person name="Weisberg A.J."/>
            <person name="Chang J.H."/>
            <person name="Mahmud T."/>
        </authorList>
    </citation>
    <scope>NUCLEOTIDE SEQUENCE [LARGE SCALE GENOMIC DNA]</scope>
    <source>
        <strain evidence="2 3">ATCC 27456</strain>
    </source>
</reference>
<organism evidence="2 3">
    <name type="scientific">Streptomyces pactum</name>
    <dbReference type="NCBI Taxonomy" id="68249"/>
    <lineage>
        <taxon>Bacteria</taxon>
        <taxon>Bacillati</taxon>
        <taxon>Actinomycetota</taxon>
        <taxon>Actinomycetes</taxon>
        <taxon>Kitasatosporales</taxon>
        <taxon>Streptomycetaceae</taxon>
        <taxon>Streptomyces</taxon>
    </lineage>
</organism>
<dbReference type="Proteomes" id="UP000807371">
    <property type="component" value="Unassembled WGS sequence"/>
</dbReference>
<sequence>MTENAYTFLPWLRSGLTTRISGDPGTAQRAAVPVELTVTGEALDGTPLTGTVKKDVQLYGPGDVVGVGDRAISRREPRPGTTNVEPNYLAHIEFYDEVFPWRYSPAPHGGGRLMPWLALIVLAGRTDPAGEPAEFEEGPAGGGPLPYITVRRPDALPPHDQLGAWAHVHVDGSLDTAVAQDLDGSGDAVLHRLADVLRTDPDRACARLMCPRHLRQNQAYDAFLVPVFETGRLAGLGLDPRRAPRALQPAWGQGSGYPGRDAEDRLPYYHRWSFTTGATGDFEYLVRLLEPRRPDPRVGRRDIDVHRPAGPGLPGITTPEPIGGVLRLGGALQVPEPPLDDWENWDNWYGRPPPAAPYPHPFQQALAKLVNLAEAYQRQTPEEAHLALPAGQAGTLASGVDPVITPPLYGRWHAMTSQLLVDGDGDPLPEPANRNWVHRLNLDPRYRVAAGFGTQVVQERQEEFMDAAWAQIGDVLQANARIRAAQLAREVGHRIQAKHLTPRPAPATTPAAEPAPSGKYLTLTAPAHGRVTALVAAAAGTATAERLAVGHWVAASQVSAAPLSATMRRITRPGARLMRSLKFPADKPRHALVPRMDGALGGVTAAPPRTRPAALITPARLHRELHPVIGVQPAATGTNPVPTLPMSRDFVLKELGDPVTPSTGGTVDSPEAQRFKGALGELYEGWEIAATVGQPPRPRPPLGVTGTTGAVLDRLRADSTVPRSLLRSVTLPERLRGFAEKFVEAMAYPVFDLPMYRSLLDRSVDVFVPNLHLIPANSITLLENNRRFIEAFLVGLNHEMAREMLWREYPTDQRGSPFRQFWDPRAALSPPHETAERRRERLRDITPVHQWGPTALLGQNGNRRRPAAPGVPAKEDLVLVIRGELLKKYPNAAVYAHKAAWPLDRHGNPVTTGERVLAPLPDENHPTADLVRLPLYEATVEPDIHLLGFDLDAAEARGRPPGDLGWFFVIKERPGEPRFGADDTDGTPPPVEVWNDLTWQHIDPNRLGFIRFADTVRVPLVPLDGSEDDQEKLEQRGEDDGLPLWHADLSSADIAYILFQAPVLVAVHAQEMLPVWPRTT</sequence>
<dbReference type="EMBL" id="JACYXC010000001">
    <property type="protein sequence ID" value="MBH5333381.1"/>
    <property type="molecule type" value="Genomic_DNA"/>
</dbReference>